<evidence type="ECO:0000259" key="2">
    <source>
        <dbReference type="Pfam" id="PF21056"/>
    </source>
</evidence>
<keyword evidence="4" id="KW-1185">Reference proteome</keyword>
<name>V9F2Q9_PHYNI</name>
<comment type="caution">
    <text evidence="3">The sequence shown here is derived from an EMBL/GenBank/DDBJ whole genome shotgun (WGS) entry which is preliminary data.</text>
</comment>
<evidence type="ECO:0000256" key="1">
    <source>
        <dbReference type="SAM" id="MobiDB-lite"/>
    </source>
</evidence>
<evidence type="ECO:0000313" key="3">
    <source>
        <dbReference type="EMBL" id="ETI45809.1"/>
    </source>
</evidence>
<sequence length="910" mass="102794">MRREGSKGCTKLAAVSAKLSDVLAALEREVPLLLCTVAKSDYSARWLKSELSLSASVRIIQRVLTGVDRLVSTKMNNNLPLSGKDKVAREEWAWARIFNTDAAGSWNAIIVSDEKKWNLDGPDGFQTFWRDIRQPVRRTKRRQADIRGCHSPILSVKHKYSDEPQIAMVQDGPSRYSNAGVSATTELEPSARKRKPASPILPPLPVYNQSLSDAHTAEKVARARVDTEETKLAIQGRQKRTRYATAMLRDGEEDVARGSDQRDQREQANGKEPTFEKCLALTQIQNRKTTLNRTSVLARKTRKMLTRRRVFMRTKKKLKMKTVPVRVEMEILKTTELLLQSDDGSANDSDNSDDGSKGSEAQAEISPNSHRISPNPHPKSDLRVKSAVSAWFYGFESSFDSWDRFHAAFYIFQLETFQRFTKRTSTSVTARNKQIVASSKARKVAGKKTRKAVTLVPDEWVTYSKTLVCTHGQPYEPKGKGKRNHNNVRDTNCPARVNLTVTASISGRWYLRANASGSHNHAVSKHTYEGYAENRTVKDPQLKSDVAVLRKAGATAKGILQYLRERTGKKTNLKDVHNMVQRHNASVQAGLTDAQRAFAVLEDFTRQRNGNAAQVLVDSETNIARIATFQTARMKRLFKASPEIVFVDSTHNTNANRYKLFSFMVHDVFGKGQYVHHALVDSEEKDNLRRVVEIFKENNPEWGKIQLFMSDKAIHQKDLATRLTPGVKEDAKSLMRDLVYAKSSAAYEESKATLLRLLGDNSSHKLYKTFVDNWDQSKDEWVTYKRGDVPHLTNNTNNRIESQCGKINNVVEDSYSIDQLLSMLIALQVYAEEQYLAEYHRVGSRPTRESEDEELTKLAIHISPFAHELLSKEHYHATGTRADYTFQLDDGGMATVTSAVSSDTHEVNTR</sequence>
<dbReference type="PANTHER" id="PTHR31569">
    <property type="entry name" value="SWIM-TYPE DOMAIN-CONTAINING PROTEIN"/>
    <property type="match status" value="1"/>
</dbReference>
<feature type="domain" description="ZSWIM1/3 RNaseH-like" evidence="2">
    <location>
        <begin position="603"/>
        <end position="719"/>
    </location>
</feature>
<feature type="non-terminal residue" evidence="3">
    <location>
        <position position="910"/>
    </location>
</feature>
<proteinExistence type="predicted"/>
<gene>
    <name evidence="3" type="ORF">F443_09712</name>
</gene>
<dbReference type="PANTHER" id="PTHR31569:SF4">
    <property type="entry name" value="SWIM-TYPE DOMAIN-CONTAINING PROTEIN"/>
    <property type="match status" value="1"/>
</dbReference>
<dbReference type="EMBL" id="ANIZ01001669">
    <property type="protein sequence ID" value="ETI45809.1"/>
    <property type="molecule type" value="Genomic_DNA"/>
</dbReference>
<evidence type="ECO:0000313" key="4">
    <source>
        <dbReference type="Proteomes" id="UP000018721"/>
    </source>
</evidence>
<dbReference type="HOGENOM" id="CLU_319491_0_0_1"/>
<feature type="region of interest" description="Disordered" evidence="1">
    <location>
        <begin position="248"/>
        <end position="273"/>
    </location>
</feature>
<protein>
    <recommendedName>
        <fullName evidence="2">ZSWIM1/3 RNaseH-like domain-containing protein</fullName>
    </recommendedName>
</protein>
<dbReference type="Proteomes" id="UP000018721">
    <property type="component" value="Unassembled WGS sequence"/>
</dbReference>
<dbReference type="eggNOG" id="ENOG502SSDZ">
    <property type="taxonomic scope" value="Eukaryota"/>
</dbReference>
<dbReference type="AlphaFoldDB" id="V9F2Q9"/>
<feature type="compositionally biased region" description="Basic and acidic residues" evidence="1">
    <location>
        <begin position="254"/>
        <end position="273"/>
    </location>
</feature>
<feature type="region of interest" description="Disordered" evidence="1">
    <location>
        <begin position="340"/>
        <end position="380"/>
    </location>
</feature>
<dbReference type="InterPro" id="IPR052579">
    <property type="entry name" value="Zinc_finger_SWIM"/>
</dbReference>
<accession>V9F2Q9</accession>
<dbReference type="Pfam" id="PF21056">
    <property type="entry name" value="ZSWIM1-3_RNaseH-like"/>
    <property type="match status" value="1"/>
</dbReference>
<organism evidence="3 4">
    <name type="scientific">Phytophthora nicotianae P1569</name>
    <dbReference type="NCBI Taxonomy" id="1317065"/>
    <lineage>
        <taxon>Eukaryota</taxon>
        <taxon>Sar</taxon>
        <taxon>Stramenopiles</taxon>
        <taxon>Oomycota</taxon>
        <taxon>Peronosporomycetes</taxon>
        <taxon>Peronosporales</taxon>
        <taxon>Peronosporaceae</taxon>
        <taxon>Phytophthora</taxon>
    </lineage>
</organism>
<reference evidence="3 4" key="1">
    <citation type="submission" date="2013-11" db="EMBL/GenBank/DDBJ databases">
        <title>The Genome Sequence of Phytophthora parasitica P1569.</title>
        <authorList>
            <consortium name="The Broad Institute Genomics Platform"/>
            <person name="Russ C."/>
            <person name="Tyler B."/>
            <person name="Panabieres F."/>
            <person name="Shan W."/>
            <person name="Tripathy S."/>
            <person name="Grunwald N."/>
            <person name="Machado M."/>
            <person name="Johnson C.S."/>
            <person name="Arredondo F."/>
            <person name="Hong C."/>
            <person name="Coffey M."/>
            <person name="Young S.K."/>
            <person name="Zeng Q."/>
            <person name="Gargeya S."/>
            <person name="Fitzgerald M."/>
            <person name="Abouelleil A."/>
            <person name="Alvarado L."/>
            <person name="Chapman S.B."/>
            <person name="Gainer-Dewar J."/>
            <person name="Goldberg J."/>
            <person name="Griggs A."/>
            <person name="Gujja S."/>
            <person name="Hansen M."/>
            <person name="Howarth C."/>
            <person name="Imamovic A."/>
            <person name="Ireland A."/>
            <person name="Larimer J."/>
            <person name="McCowan C."/>
            <person name="Murphy C."/>
            <person name="Pearson M."/>
            <person name="Poon T.W."/>
            <person name="Priest M."/>
            <person name="Roberts A."/>
            <person name="Saif S."/>
            <person name="Shea T."/>
            <person name="Sykes S."/>
            <person name="Wortman J."/>
            <person name="Nusbaum C."/>
            <person name="Birren B."/>
        </authorList>
    </citation>
    <scope>NUCLEOTIDE SEQUENCE [LARGE SCALE GENOMIC DNA]</scope>
    <source>
        <strain evidence="3 4">P1569</strain>
    </source>
</reference>
<dbReference type="InterPro" id="IPR048324">
    <property type="entry name" value="ZSWIM1-3_RNaseH-like"/>
</dbReference>
<feature type="region of interest" description="Disordered" evidence="1">
    <location>
        <begin position="170"/>
        <end position="203"/>
    </location>
</feature>
<dbReference type="OrthoDB" id="124899at2759"/>
<feature type="compositionally biased region" description="Polar residues" evidence="1">
    <location>
        <begin position="175"/>
        <end position="187"/>
    </location>
</feature>